<keyword evidence="3" id="KW-1185">Reference proteome</keyword>
<dbReference type="EMBL" id="LNIX01000001">
    <property type="protein sequence ID" value="OXA64285.1"/>
    <property type="molecule type" value="Genomic_DNA"/>
</dbReference>
<accession>A0A226F3B7</accession>
<name>A0A226F3B7_FOLCA</name>
<evidence type="ECO:0000313" key="2">
    <source>
        <dbReference type="EMBL" id="OXA64285.1"/>
    </source>
</evidence>
<dbReference type="AlphaFoldDB" id="A0A226F3B7"/>
<evidence type="ECO:0000256" key="1">
    <source>
        <dbReference type="SAM" id="SignalP"/>
    </source>
</evidence>
<gene>
    <name evidence="2" type="ORF">Fcan01_01639</name>
</gene>
<comment type="caution">
    <text evidence="2">The sequence shown here is derived from an EMBL/GenBank/DDBJ whole genome shotgun (WGS) entry which is preliminary data.</text>
</comment>
<protein>
    <submittedName>
        <fullName evidence="2">Cadherin-4</fullName>
    </submittedName>
</protein>
<dbReference type="Proteomes" id="UP000198287">
    <property type="component" value="Unassembled WGS sequence"/>
</dbReference>
<proteinExistence type="predicted"/>
<organism evidence="2 3">
    <name type="scientific">Folsomia candida</name>
    <name type="common">Springtail</name>
    <dbReference type="NCBI Taxonomy" id="158441"/>
    <lineage>
        <taxon>Eukaryota</taxon>
        <taxon>Metazoa</taxon>
        <taxon>Ecdysozoa</taxon>
        <taxon>Arthropoda</taxon>
        <taxon>Hexapoda</taxon>
        <taxon>Collembola</taxon>
        <taxon>Entomobryomorpha</taxon>
        <taxon>Isotomoidea</taxon>
        <taxon>Isotomidae</taxon>
        <taxon>Proisotominae</taxon>
        <taxon>Folsomia</taxon>
    </lineage>
</organism>
<feature type="chain" id="PRO_5012330281" evidence="1">
    <location>
        <begin position="21"/>
        <end position="106"/>
    </location>
</feature>
<keyword evidence="1" id="KW-0732">Signal</keyword>
<sequence length="106" mass="11069">MIFRSALFLVLVATIATVMSSPTKQCQTLCTTDTQCCEPGGCYLNVCTSCRISGQTCQRDSQCCAAGGCYVNKCMSCRTLGMTCQASSQCCSGICGALGHCVSTDS</sequence>
<feature type="signal peptide" evidence="1">
    <location>
        <begin position="1"/>
        <end position="20"/>
    </location>
</feature>
<reference evidence="2 3" key="1">
    <citation type="submission" date="2015-12" db="EMBL/GenBank/DDBJ databases">
        <title>The genome of Folsomia candida.</title>
        <authorList>
            <person name="Faddeeva A."/>
            <person name="Derks M.F."/>
            <person name="Anvar Y."/>
            <person name="Smit S."/>
            <person name="Van Straalen N."/>
            <person name="Roelofs D."/>
        </authorList>
    </citation>
    <scope>NUCLEOTIDE SEQUENCE [LARGE SCALE GENOMIC DNA]</scope>
    <source>
        <strain evidence="2 3">VU population</strain>
        <tissue evidence="2">Whole body</tissue>
    </source>
</reference>
<evidence type="ECO:0000313" key="3">
    <source>
        <dbReference type="Proteomes" id="UP000198287"/>
    </source>
</evidence>